<dbReference type="EMBL" id="JRPQ01000236">
    <property type="protein sequence ID" value="KGI20987.1"/>
    <property type="molecule type" value="Genomic_DNA"/>
</dbReference>
<gene>
    <name evidence="3" type="ORF">HMPREF9304_12910</name>
</gene>
<dbReference type="Proteomes" id="UP000029723">
    <property type="component" value="Unassembled WGS sequence"/>
</dbReference>
<sequence length="142" mass="16293">MRKFHLLFCLALLPVVSSAQDRIGYSYDASGNRIKREIIMQPSKAKQQTFETEGQVFSDMLQEHDVKIYPNPTDGILKVSISGIKNTDKCSLAIYTMRGDRVMLDERQQYNFDVNISNQPAGTYLLRITINNQSTTWKIIKK</sequence>
<name>A0A098YNY6_9BACT</name>
<dbReference type="AlphaFoldDB" id="A0A098YNY6"/>
<dbReference type="NCBIfam" id="TIGR04183">
    <property type="entry name" value="Por_Secre_tail"/>
    <property type="match status" value="1"/>
</dbReference>
<evidence type="ECO:0000259" key="2">
    <source>
        <dbReference type="Pfam" id="PF18962"/>
    </source>
</evidence>
<accession>A0A098YNY6</accession>
<evidence type="ECO:0000313" key="4">
    <source>
        <dbReference type="Proteomes" id="UP000029723"/>
    </source>
</evidence>
<evidence type="ECO:0000256" key="1">
    <source>
        <dbReference type="SAM" id="SignalP"/>
    </source>
</evidence>
<dbReference type="RefSeq" id="WP_036929584.1">
    <property type="nucleotide sequence ID" value="NZ_JRPQ01000236.1"/>
</dbReference>
<feature type="chain" id="PRO_5001951291" evidence="1">
    <location>
        <begin position="20"/>
        <end position="142"/>
    </location>
</feature>
<keyword evidence="1" id="KW-0732">Signal</keyword>
<comment type="caution">
    <text evidence="3">The sequence shown here is derived from an EMBL/GenBank/DDBJ whole genome shotgun (WGS) entry which is preliminary data.</text>
</comment>
<feature type="domain" description="Secretion system C-terminal sorting" evidence="2">
    <location>
        <begin position="68"/>
        <end position="140"/>
    </location>
</feature>
<evidence type="ECO:0000313" key="3">
    <source>
        <dbReference type="EMBL" id="KGI20987.1"/>
    </source>
</evidence>
<dbReference type="InterPro" id="IPR026444">
    <property type="entry name" value="Secre_tail"/>
</dbReference>
<dbReference type="Pfam" id="PF18962">
    <property type="entry name" value="Por_Secre_tail"/>
    <property type="match status" value="1"/>
</dbReference>
<organism evidence="3 4">
    <name type="scientific">Hoylesella timonensis S9-PR14</name>
    <dbReference type="NCBI Taxonomy" id="1401062"/>
    <lineage>
        <taxon>Bacteria</taxon>
        <taxon>Pseudomonadati</taxon>
        <taxon>Bacteroidota</taxon>
        <taxon>Bacteroidia</taxon>
        <taxon>Bacteroidales</taxon>
        <taxon>Prevotellaceae</taxon>
        <taxon>Hoylesella</taxon>
    </lineage>
</organism>
<reference evidence="3 4" key="1">
    <citation type="submission" date="2014-07" db="EMBL/GenBank/DDBJ databases">
        <authorList>
            <person name="McCorrison J."/>
            <person name="Sanka R."/>
            <person name="Torralba M."/>
            <person name="Gillis M."/>
            <person name="Haft D.H."/>
            <person name="Methe B."/>
            <person name="Sutton G."/>
            <person name="Nelson K.E."/>
        </authorList>
    </citation>
    <scope>NUCLEOTIDE SEQUENCE [LARGE SCALE GENOMIC DNA]</scope>
    <source>
        <strain evidence="3 4">S9-PR14</strain>
    </source>
</reference>
<protein>
    <submittedName>
        <fullName evidence="3">Hemagglutinin</fullName>
    </submittedName>
</protein>
<proteinExistence type="predicted"/>
<feature type="signal peptide" evidence="1">
    <location>
        <begin position="1"/>
        <end position="19"/>
    </location>
</feature>